<evidence type="ECO:0000313" key="8">
    <source>
        <dbReference type="EMBL" id="MBD2596373.1"/>
    </source>
</evidence>
<name>A0ABR8FYX1_9NOSO</name>
<dbReference type="Proteomes" id="UP000603457">
    <property type="component" value="Unassembled WGS sequence"/>
</dbReference>
<evidence type="ECO:0000313" key="9">
    <source>
        <dbReference type="Proteomes" id="UP000603457"/>
    </source>
</evidence>
<comment type="subcellular location">
    <subcellularLocation>
        <location evidence="1">Cell membrane</location>
        <topology evidence="1">Multi-pass membrane protein</topology>
    </subcellularLocation>
</comment>
<evidence type="ECO:0000256" key="5">
    <source>
        <dbReference type="ARBA" id="ARBA00023136"/>
    </source>
</evidence>
<keyword evidence="5 6" id="KW-0472">Membrane</keyword>
<feature type="domain" description="DUF202" evidence="7">
    <location>
        <begin position="8"/>
        <end position="86"/>
    </location>
</feature>
<keyword evidence="4 6" id="KW-1133">Transmembrane helix</keyword>
<evidence type="ECO:0000256" key="6">
    <source>
        <dbReference type="SAM" id="Phobius"/>
    </source>
</evidence>
<accession>A0ABR8FYX1</accession>
<comment type="caution">
    <text evidence="8">The sequence shown here is derived from an EMBL/GenBank/DDBJ whole genome shotgun (WGS) entry which is preliminary data.</text>
</comment>
<dbReference type="RefSeq" id="WP_190969112.1">
    <property type="nucleotide sequence ID" value="NZ_JACJTB010000026.1"/>
</dbReference>
<proteinExistence type="predicted"/>
<dbReference type="PANTHER" id="PTHR34187:SF2">
    <property type="entry name" value="DUF202 DOMAIN-CONTAINING PROTEIN"/>
    <property type="match status" value="1"/>
</dbReference>
<dbReference type="EMBL" id="JACJTB010000026">
    <property type="protein sequence ID" value="MBD2596373.1"/>
    <property type="molecule type" value="Genomic_DNA"/>
</dbReference>
<evidence type="ECO:0000256" key="2">
    <source>
        <dbReference type="ARBA" id="ARBA00022475"/>
    </source>
</evidence>
<dbReference type="InterPro" id="IPR052053">
    <property type="entry name" value="IM_YidH-like"/>
</dbReference>
<evidence type="ECO:0000256" key="4">
    <source>
        <dbReference type="ARBA" id="ARBA00022989"/>
    </source>
</evidence>
<dbReference type="InterPro" id="IPR003807">
    <property type="entry name" value="DUF202"/>
</dbReference>
<dbReference type="Pfam" id="PF02656">
    <property type="entry name" value="DUF202"/>
    <property type="match status" value="1"/>
</dbReference>
<protein>
    <submittedName>
        <fullName evidence="8">DUF202 domain-containing protein</fullName>
    </submittedName>
</protein>
<evidence type="ECO:0000259" key="7">
    <source>
        <dbReference type="Pfam" id="PF02656"/>
    </source>
</evidence>
<keyword evidence="3 6" id="KW-0812">Transmembrane</keyword>
<evidence type="ECO:0000256" key="3">
    <source>
        <dbReference type="ARBA" id="ARBA00022692"/>
    </source>
</evidence>
<evidence type="ECO:0000256" key="1">
    <source>
        <dbReference type="ARBA" id="ARBA00004651"/>
    </source>
</evidence>
<dbReference type="PANTHER" id="PTHR34187">
    <property type="entry name" value="FGR18P"/>
    <property type="match status" value="1"/>
</dbReference>
<sequence>MNKIDRQREHQANERTFLAWLRTSIALIGFGFAIARFGLFLRQLNTAITQQEPVVHPLFNSENLGVALVIVGVSAIALAAWRYNQVFWQIERGDYQPNRLPVWILTAVVMILGLLSIPLLFLRNHLTPRPSSISPQPQTKNINPK</sequence>
<feature type="transmembrane region" description="Helical" evidence="6">
    <location>
        <begin position="64"/>
        <end position="81"/>
    </location>
</feature>
<gene>
    <name evidence="8" type="ORF">H6G74_18850</name>
</gene>
<keyword evidence="2" id="KW-1003">Cell membrane</keyword>
<keyword evidence="9" id="KW-1185">Reference proteome</keyword>
<feature type="transmembrane region" description="Helical" evidence="6">
    <location>
        <begin position="102"/>
        <end position="122"/>
    </location>
</feature>
<organism evidence="8 9">
    <name type="scientific">Nostoc spongiaeforme FACHB-130</name>
    <dbReference type="NCBI Taxonomy" id="1357510"/>
    <lineage>
        <taxon>Bacteria</taxon>
        <taxon>Bacillati</taxon>
        <taxon>Cyanobacteriota</taxon>
        <taxon>Cyanophyceae</taxon>
        <taxon>Nostocales</taxon>
        <taxon>Nostocaceae</taxon>
        <taxon>Nostoc</taxon>
    </lineage>
</organism>
<feature type="transmembrane region" description="Helical" evidence="6">
    <location>
        <begin position="20"/>
        <end position="44"/>
    </location>
</feature>
<reference evidence="8 9" key="1">
    <citation type="journal article" date="2020" name="ISME J.">
        <title>Comparative genomics reveals insights into cyanobacterial evolution and habitat adaptation.</title>
        <authorList>
            <person name="Chen M.Y."/>
            <person name="Teng W.K."/>
            <person name="Zhao L."/>
            <person name="Hu C.X."/>
            <person name="Zhou Y.K."/>
            <person name="Han B.P."/>
            <person name="Song L.R."/>
            <person name="Shu W.S."/>
        </authorList>
    </citation>
    <scope>NUCLEOTIDE SEQUENCE [LARGE SCALE GENOMIC DNA]</scope>
    <source>
        <strain evidence="8 9">FACHB-130</strain>
    </source>
</reference>